<dbReference type="EC" id="3.1.2.6" evidence="5"/>
<comment type="similarity">
    <text evidence="4">Belongs to the metallo-beta-lactamase superfamily. Glyoxalase II family.</text>
</comment>
<evidence type="ECO:0000256" key="1">
    <source>
        <dbReference type="ARBA" id="ARBA00001623"/>
    </source>
</evidence>
<gene>
    <name evidence="11" type="ORF">PTSG_03122</name>
</gene>
<dbReference type="GeneID" id="16076296"/>
<dbReference type="SUPFAM" id="SSF56281">
    <property type="entry name" value="Metallo-hydrolase/oxidoreductase"/>
    <property type="match status" value="1"/>
</dbReference>
<dbReference type="KEGG" id="sre:PTSG_03122"/>
<dbReference type="InterPro" id="IPR036866">
    <property type="entry name" value="RibonucZ/Hydroxyglut_hydro"/>
</dbReference>
<dbReference type="HAMAP" id="MF_01374">
    <property type="entry name" value="Glyoxalase_2"/>
    <property type="match status" value="1"/>
</dbReference>
<dbReference type="Proteomes" id="UP000007799">
    <property type="component" value="Unassembled WGS sequence"/>
</dbReference>
<dbReference type="AlphaFoldDB" id="F2U4A7"/>
<evidence type="ECO:0000256" key="4">
    <source>
        <dbReference type="ARBA" id="ARBA00006759"/>
    </source>
</evidence>
<dbReference type="GO" id="GO:0046872">
    <property type="term" value="F:metal ion binding"/>
    <property type="evidence" value="ECO:0007669"/>
    <property type="project" value="UniProtKB-KW"/>
</dbReference>
<dbReference type="eggNOG" id="KOG0813">
    <property type="taxonomic scope" value="Eukaryota"/>
</dbReference>
<evidence type="ECO:0000256" key="3">
    <source>
        <dbReference type="ARBA" id="ARBA00004963"/>
    </source>
</evidence>
<keyword evidence="7" id="KW-0378">Hydrolase</keyword>
<dbReference type="InterPro" id="IPR032282">
    <property type="entry name" value="HAGH_C"/>
</dbReference>
<dbReference type="NCBIfam" id="TIGR03413">
    <property type="entry name" value="GSH_gloB"/>
    <property type="match status" value="1"/>
</dbReference>
<keyword evidence="12" id="KW-1185">Reference proteome</keyword>
<dbReference type="Gene3D" id="3.60.15.10">
    <property type="entry name" value="Ribonuclease Z/Hydroxyacylglutathione hydrolase-like"/>
    <property type="match status" value="1"/>
</dbReference>
<dbReference type="Pfam" id="PF16123">
    <property type="entry name" value="HAGH_C"/>
    <property type="match status" value="1"/>
</dbReference>
<dbReference type="InterPro" id="IPR001279">
    <property type="entry name" value="Metallo-B-lactamas"/>
</dbReference>
<feature type="domain" description="Metallo-beta-lactamase" evidence="10">
    <location>
        <begin position="11"/>
        <end position="171"/>
    </location>
</feature>
<evidence type="ECO:0000256" key="8">
    <source>
        <dbReference type="ARBA" id="ARBA00022833"/>
    </source>
</evidence>
<evidence type="ECO:0000313" key="11">
    <source>
        <dbReference type="EMBL" id="EGD82473.1"/>
    </source>
</evidence>
<evidence type="ECO:0000256" key="2">
    <source>
        <dbReference type="ARBA" id="ARBA00001947"/>
    </source>
</evidence>
<evidence type="ECO:0000256" key="6">
    <source>
        <dbReference type="ARBA" id="ARBA00022723"/>
    </source>
</evidence>
<evidence type="ECO:0000256" key="7">
    <source>
        <dbReference type="ARBA" id="ARBA00022801"/>
    </source>
</evidence>
<comment type="catalytic activity">
    <reaction evidence="1">
        <text>an S-(2-hydroxyacyl)glutathione + H2O = a 2-hydroxy carboxylate + glutathione + H(+)</text>
        <dbReference type="Rhea" id="RHEA:21864"/>
        <dbReference type="ChEBI" id="CHEBI:15377"/>
        <dbReference type="ChEBI" id="CHEBI:15378"/>
        <dbReference type="ChEBI" id="CHEBI:57925"/>
        <dbReference type="ChEBI" id="CHEBI:58896"/>
        <dbReference type="ChEBI" id="CHEBI:71261"/>
        <dbReference type="EC" id="3.1.2.6"/>
    </reaction>
</comment>
<dbReference type="PANTHER" id="PTHR11935">
    <property type="entry name" value="BETA LACTAMASE DOMAIN"/>
    <property type="match status" value="1"/>
</dbReference>
<reference evidence="11" key="1">
    <citation type="submission" date="2009-08" db="EMBL/GenBank/DDBJ databases">
        <title>Annotation of Salpingoeca rosetta.</title>
        <authorList>
            <consortium name="The Broad Institute Genome Sequencing Platform"/>
            <person name="Russ C."/>
            <person name="Cuomo C."/>
            <person name="Burger G."/>
            <person name="Gray M.W."/>
            <person name="Holland P.W.H."/>
            <person name="King N."/>
            <person name="Lang F.B.F."/>
            <person name="Roger A.J."/>
            <person name="Ruiz-Trillo I."/>
            <person name="Young S.K."/>
            <person name="Zeng Q."/>
            <person name="Gargeya S."/>
            <person name="Alvarado L."/>
            <person name="Berlin A."/>
            <person name="Chapman S.B."/>
            <person name="Chen Z."/>
            <person name="Freedman E."/>
            <person name="Gellesch M."/>
            <person name="Goldberg J."/>
            <person name="Griggs A."/>
            <person name="Gujja S."/>
            <person name="Heilman E."/>
            <person name="Heiman D."/>
            <person name="Howarth C."/>
            <person name="Mehta T."/>
            <person name="Neiman D."/>
            <person name="Pearson M."/>
            <person name="Roberts A."/>
            <person name="Saif S."/>
            <person name="Shea T."/>
            <person name="Shenoy N."/>
            <person name="Sisk P."/>
            <person name="Stolte C."/>
            <person name="Sykes S."/>
            <person name="White J."/>
            <person name="Yandava C."/>
            <person name="Haas B."/>
            <person name="Nusbaum C."/>
            <person name="Birren B."/>
        </authorList>
    </citation>
    <scope>NUCLEOTIDE SEQUENCE [LARGE SCALE GENOMIC DNA]</scope>
    <source>
        <strain evidence="11">ATCC 50818</strain>
    </source>
</reference>
<dbReference type="RefSeq" id="XP_004995709.1">
    <property type="nucleotide sequence ID" value="XM_004995652.1"/>
</dbReference>
<comment type="pathway">
    <text evidence="3">Secondary metabolite metabolism; methylglyoxal degradation; (R)-lactate from methylglyoxal: step 2/2.</text>
</comment>
<keyword evidence="8" id="KW-0862">Zinc</keyword>
<comment type="cofactor">
    <cofactor evidence="2">
        <name>Zn(2+)</name>
        <dbReference type="ChEBI" id="CHEBI:29105"/>
    </cofactor>
</comment>
<organism evidence="12">
    <name type="scientific">Salpingoeca rosetta (strain ATCC 50818 / BSB-021)</name>
    <dbReference type="NCBI Taxonomy" id="946362"/>
    <lineage>
        <taxon>Eukaryota</taxon>
        <taxon>Choanoflagellata</taxon>
        <taxon>Craspedida</taxon>
        <taxon>Salpingoecidae</taxon>
        <taxon>Salpingoeca</taxon>
    </lineage>
</organism>
<proteinExistence type="inferred from homology"/>
<dbReference type="GO" id="GO:0004416">
    <property type="term" value="F:hydroxyacylglutathione hydrolase activity"/>
    <property type="evidence" value="ECO:0007669"/>
    <property type="project" value="UniProtKB-EC"/>
</dbReference>
<dbReference type="PANTHER" id="PTHR11935:SF94">
    <property type="entry name" value="TENZING NORGAY, ISOFORM C"/>
    <property type="match status" value="1"/>
</dbReference>
<evidence type="ECO:0000313" key="12">
    <source>
        <dbReference type="Proteomes" id="UP000007799"/>
    </source>
</evidence>
<dbReference type="InterPro" id="IPR017782">
    <property type="entry name" value="Hydroxyacylglutathione_Hdrlase"/>
</dbReference>
<dbReference type="CDD" id="cd07723">
    <property type="entry name" value="hydroxyacylglutathione_hydrolase_MBL-fold"/>
    <property type="match status" value="1"/>
</dbReference>
<protein>
    <recommendedName>
        <fullName evidence="5">hydroxyacylglutathione hydrolase</fullName>
        <ecNumber evidence="5">3.1.2.6</ecNumber>
    </recommendedName>
    <alternativeName>
        <fullName evidence="9">Glyoxalase II</fullName>
    </alternativeName>
</protein>
<name>F2U4A7_SALR5</name>
<dbReference type="SMART" id="SM00849">
    <property type="entry name" value="Lactamase_B"/>
    <property type="match status" value="1"/>
</dbReference>
<dbReference type="InterPro" id="IPR035680">
    <property type="entry name" value="Clx_II_MBL"/>
</dbReference>
<dbReference type="FunFam" id="3.60.15.10:FF:000019">
    <property type="entry name" value="Hydroxyacylglutathione hydrolase, mitochondrial"/>
    <property type="match status" value="1"/>
</dbReference>
<dbReference type="EMBL" id="GL832961">
    <property type="protein sequence ID" value="EGD82473.1"/>
    <property type="molecule type" value="Genomic_DNA"/>
</dbReference>
<dbReference type="OrthoDB" id="515692at2759"/>
<keyword evidence="6" id="KW-0479">Metal-binding</keyword>
<dbReference type="PIRSF" id="PIRSF005457">
    <property type="entry name" value="Glx"/>
    <property type="match status" value="1"/>
</dbReference>
<dbReference type="GO" id="GO:0019243">
    <property type="term" value="P:methylglyoxal catabolic process to D-lactate via S-lactoyl-glutathione"/>
    <property type="evidence" value="ECO:0007669"/>
    <property type="project" value="InterPro"/>
</dbReference>
<accession>F2U4A7</accession>
<sequence length="257" mass="28199">MEAVVVPLLSDNYGYLLVDKATREAAAIDPVEPKKVLAAAEENNADIKYVLTTHSHWDHAGGNAEFKRLRPSVTIFGGRGDGADAVDQEVWDDDSLDIGSIKVSVLATPCHTPGHVCYYATAGDDRAVFTGDTLFIGGCGNFNQGTPQMMYDALYTKLGRLPDDTRVYVGHEYTVKNLTFARVVEPDNRAVQEKLAWAEEQRQAGQYTVPSTIGEEKAFNPFMRCHETPVHAYCGTADAVTALATVRERKTAWGRVK</sequence>
<evidence type="ECO:0000259" key="10">
    <source>
        <dbReference type="SMART" id="SM00849"/>
    </source>
</evidence>
<dbReference type="STRING" id="946362.F2U4A7"/>
<dbReference type="FunCoup" id="F2U4A7">
    <property type="interactions" value="1076"/>
</dbReference>
<evidence type="ECO:0000256" key="5">
    <source>
        <dbReference type="ARBA" id="ARBA00011917"/>
    </source>
</evidence>
<dbReference type="OMA" id="NYIWLLQ"/>
<evidence type="ECO:0000256" key="9">
    <source>
        <dbReference type="ARBA" id="ARBA00031044"/>
    </source>
</evidence>
<dbReference type="Pfam" id="PF00753">
    <property type="entry name" value="Lactamase_B"/>
    <property type="match status" value="1"/>
</dbReference>
<dbReference type="InParanoid" id="F2U4A7"/>